<feature type="transmembrane region" description="Helical" evidence="1">
    <location>
        <begin position="23"/>
        <end position="44"/>
    </location>
</feature>
<reference evidence="2 3" key="1">
    <citation type="submission" date="2018-08" db="EMBL/GenBank/DDBJ databases">
        <title>Sequencing the genomes of 1000 actinobacteria strains.</title>
        <authorList>
            <person name="Klenk H.-P."/>
        </authorList>
    </citation>
    <scope>NUCLEOTIDE SEQUENCE [LARGE SCALE GENOMIC DNA]</scope>
    <source>
        <strain evidence="2 3">DSM 44099</strain>
    </source>
</reference>
<dbReference type="AlphaFoldDB" id="A0A3D9ZU22"/>
<keyword evidence="1" id="KW-1133">Transmembrane helix</keyword>
<gene>
    <name evidence="2" type="ORF">DFJ67_6473</name>
</gene>
<evidence type="ECO:0000256" key="1">
    <source>
        <dbReference type="SAM" id="Phobius"/>
    </source>
</evidence>
<protein>
    <submittedName>
        <fullName evidence="2">Uncharacterized protein</fullName>
    </submittedName>
</protein>
<accession>A0A3D9ZU22</accession>
<proteinExistence type="predicted"/>
<evidence type="ECO:0000313" key="3">
    <source>
        <dbReference type="Proteomes" id="UP000256913"/>
    </source>
</evidence>
<feature type="transmembrane region" description="Helical" evidence="1">
    <location>
        <begin position="51"/>
        <end position="70"/>
    </location>
</feature>
<keyword evidence="3" id="KW-1185">Reference proteome</keyword>
<feature type="transmembrane region" description="Helical" evidence="1">
    <location>
        <begin position="76"/>
        <end position="94"/>
    </location>
</feature>
<dbReference type="EMBL" id="QUMQ01000001">
    <property type="protein sequence ID" value="REG00420.1"/>
    <property type="molecule type" value="Genomic_DNA"/>
</dbReference>
<keyword evidence="1" id="KW-0812">Transmembrane</keyword>
<name>A0A3D9ZU22_9ACTN</name>
<keyword evidence="1" id="KW-0472">Membrane</keyword>
<comment type="caution">
    <text evidence="2">The sequence shown here is derived from an EMBL/GenBank/DDBJ whole genome shotgun (WGS) entry which is preliminary data.</text>
</comment>
<dbReference type="Proteomes" id="UP000256913">
    <property type="component" value="Unassembled WGS sequence"/>
</dbReference>
<sequence>MWIFVTFENGDHIMDVSDSTFNAYVIALAVSGVIQLVIAGVGFGAGKGMRVLSGLFGVGFLAYAFYLAFIFDGGEFRMFVYAFIAPILFIVQLVRARGERAKQAA</sequence>
<organism evidence="2 3">
    <name type="scientific">Asanoa ferruginea</name>
    <dbReference type="NCBI Taxonomy" id="53367"/>
    <lineage>
        <taxon>Bacteria</taxon>
        <taxon>Bacillati</taxon>
        <taxon>Actinomycetota</taxon>
        <taxon>Actinomycetes</taxon>
        <taxon>Micromonosporales</taxon>
        <taxon>Micromonosporaceae</taxon>
        <taxon>Asanoa</taxon>
    </lineage>
</organism>
<evidence type="ECO:0000313" key="2">
    <source>
        <dbReference type="EMBL" id="REG00420.1"/>
    </source>
</evidence>